<protein>
    <recommendedName>
        <fullName evidence="3">OmpR/PhoB-type domain-containing protein</fullName>
    </recommendedName>
</protein>
<comment type="caution">
    <text evidence="1">The sequence shown here is derived from an EMBL/GenBank/DDBJ whole genome shotgun (WGS) entry which is preliminary data.</text>
</comment>
<name>A0A2P8QYM1_9BACT</name>
<dbReference type="OrthoDB" id="5363239at2"/>
<dbReference type="GO" id="GO:0006355">
    <property type="term" value="P:regulation of DNA-templated transcription"/>
    <property type="evidence" value="ECO:0007669"/>
    <property type="project" value="InterPro"/>
</dbReference>
<dbReference type="InterPro" id="IPR036388">
    <property type="entry name" value="WH-like_DNA-bd_sf"/>
</dbReference>
<accession>A0A2P8QYM1</accession>
<evidence type="ECO:0000313" key="1">
    <source>
        <dbReference type="EMBL" id="PSM51341.1"/>
    </source>
</evidence>
<proteinExistence type="predicted"/>
<dbReference type="SUPFAM" id="SSF46894">
    <property type="entry name" value="C-terminal effector domain of the bipartite response regulators"/>
    <property type="match status" value="1"/>
</dbReference>
<dbReference type="GO" id="GO:0003677">
    <property type="term" value="F:DNA binding"/>
    <property type="evidence" value="ECO:0007669"/>
    <property type="project" value="InterPro"/>
</dbReference>
<sequence length="194" mass="22892">MNTVNCKDFLKFYIDNYNKIDIVLLDIDSFKNVNFEKISAICSNQQFIFLAYKRKNYIDILKNFNCGNSVILFKPIKFSAILDNISMLIKNVKNNEILKINDNIKIDMKKEVVYKNNEIIYLTHTMHKLFLLFLVNLNKITTFYAIEDIVYDGKTVNRYVIQNLVGLLKRELNLNIKNIYGKGYILYDNKDKNT</sequence>
<gene>
    <name evidence="1" type="ORF">CQ405_08570</name>
</gene>
<keyword evidence="2" id="KW-1185">Reference proteome</keyword>
<dbReference type="EMBL" id="PDHH01000009">
    <property type="protein sequence ID" value="PSM51341.1"/>
    <property type="molecule type" value="Genomic_DNA"/>
</dbReference>
<dbReference type="InterPro" id="IPR016032">
    <property type="entry name" value="Sig_transdc_resp-reg_C-effctor"/>
</dbReference>
<dbReference type="Gene3D" id="1.10.10.10">
    <property type="entry name" value="Winged helix-like DNA-binding domain superfamily/Winged helix DNA-binding domain"/>
    <property type="match status" value="1"/>
</dbReference>
<evidence type="ECO:0000313" key="2">
    <source>
        <dbReference type="Proteomes" id="UP000240535"/>
    </source>
</evidence>
<evidence type="ECO:0008006" key="3">
    <source>
        <dbReference type="Google" id="ProtNLM"/>
    </source>
</evidence>
<reference evidence="2" key="1">
    <citation type="submission" date="2017-10" db="EMBL/GenBank/DDBJ databases">
        <title>Campylobacter species from seals.</title>
        <authorList>
            <person name="Gilbert M.J."/>
            <person name="Zomer A.L."/>
            <person name="Timmerman A.J."/>
            <person name="Duim B."/>
            <person name="Wagenaar J.A."/>
        </authorList>
    </citation>
    <scope>NUCLEOTIDE SEQUENCE [LARGE SCALE GENOMIC DNA]</scope>
    <source>
        <strain evidence="2">17S00004-5</strain>
    </source>
</reference>
<dbReference type="AlphaFoldDB" id="A0A2P8QYM1"/>
<organism evidence="1 2">
    <name type="scientific">Campylobacter blaseri</name>
    <dbReference type="NCBI Taxonomy" id="2042961"/>
    <lineage>
        <taxon>Bacteria</taxon>
        <taxon>Pseudomonadati</taxon>
        <taxon>Campylobacterota</taxon>
        <taxon>Epsilonproteobacteria</taxon>
        <taxon>Campylobacterales</taxon>
        <taxon>Campylobacteraceae</taxon>
        <taxon>Campylobacter</taxon>
    </lineage>
</organism>
<dbReference type="Proteomes" id="UP000240535">
    <property type="component" value="Unassembled WGS sequence"/>
</dbReference>